<comment type="caution">
    <text evidence="8">The sequence shown here is derived from an EMBL/GenBank/DDBJ whole genome shotgun (WGS) entry which is preliminary data.</text>
</comment>
<dbReference type="Pfam" id="PF00892">
    <property type="entry name" value="EamA"/>
    <property type="match status" value="2"/>
</dbReference>
<dbReference type="PANTHER" id="PTHR32322:SF2">
    <property type="entry name" value="EAMA DOMAIN-CONTAINING PROTEIN"/>
    <property type="match status" value="1"/>
</dbReference>
<feature type="domain" description="EamA" evidence="7">
    <location>
        <begin position="143"/>
        <end position="279"/>
    </location>
</feature>
<evidence type="ECO:0000256" key="6">
    <source>
        <dbReference type="SAM" id="Phobius"/>
    </source>
</evidence>
<feature type="transmembrane region" description="Helical" evidence="6">
    <location>
        <begin position="88"/>
        <end position="109"/>
    </location>
</feature>
<evidence type="ECO:0000256" key="3">
    <source>
        <dbReference type="ARBA" id="ARBA00022692"/>
    </source>
</evidence>
<dbReference type="PANTHER" id="PTHR32322">
    <property type="entry name" value="INNER MEMBRANE TRANSPORTER"/>
    <property type="match status" value="1"/>
</dbReference>
<name>A0ABU1N6D4_9CAUL</name>
<dbReference type="InterPro" id="IPR037185">
    <property type="entry name" value="EmrE-like"/>
</dbReference>
<evidence type="ECO:0000256" key="5">
    <source>
        <dbReference type="ARBA" id="ARBA00023136"/>
    </source>
</evidence>
<organism evidence="8 9">
    <name type="scientific">Caulobacter rhizosphaerae</name>
    <dbReference type="NCBI Taxonomy" id="2010972"/>
    <lineage>
        <taxon>Bacteria</taxon>
        <taxon>Pseudomonadati</taxon>
        <taxon>Pseudomonadota</taxon>
        <taxon>Alphaproteobacteria</taxon>
        <taxon>Caulobacterales</taxon>
        <taxon>Caulobacteraceae</taxon>
        <taxon>Caulobacter</taxon>
    </lineage>
</organism>
<feature type="transmembrane region" description="Helical" evidence="6">
    <location>
        <begin position="34"/>
        <end position="54"/>
    </location>
</feature>
<feature type="transmembrane region" description="Helical" evidence="6">
    <location>
        <begin position="172"/>
        <end position="190"/>
    </location>
</feature>
<keyword evidence="3 6" id="KW-0812">Transmembrane</keyword>
<feature type="domain" description="EamA" evidence="7">
    <location>
        <begin position="9"/>
        <end position="132"/>
    </location>
</feature>
<comment type="subcellular location">
    <subcellularLocation>
        <location evidence="1">Membrane</location>
        <topology evidence="1">Multi-pass membrane protein</topology>
    </subcellularLocation>
</comment>
<accession>A0ABU1N6D4</accession>
<evidence type="ECO:0000256" key="2">
    <source>
        <dbReference type="ARBA" id="ARBA00007362"/>
    </source>
</evidence>
<dbReference type="InterPro" id="IPR000620">
    <property type="entry name" value="EamA_dom"/>
</dbReference>
<reference evidence="8 9" key="1">
    <citation type="submission" date="2023-07" db="EMBL/GenBank/DDBJ databases">
        <title>Sorghum-associated microbial communities from plants grown in Nebraska, USA.</title>
        <authorList>
            <person name="Schachtman D."/>
        </authorList>
    </citation>
    <scope>NUCLEOTIDE SEQUENCE [LARGE SCALE GENOMIC DNA]</scope>
    <source>
        <strain evidence="8 9">DS2154</strain>
    </source>
</reference>
<evidence type="ECO:0000256" key="1">
    <source>
        <dbReference type="ARBA" id="ARBA00004141"/>
    </source>
</evidence>
<feature type="transmembrane region" description="Helical" evidence="6">
    <location>
        <begin position="142"/>
        <end position="160"/>
    </location>
</feature>
<protein>
    <submittedName>
        <fullName evidence="8">Drug/metabolite transporter (DMT)-like permease</fullName>
    </submittedName>
</protein>
<dbReference type="Gene3D" id="1.10.3730.20">
    <property type="match status" value="1"/>
</dbReference>
<keyword evidence="9" id="KW-1185">Reference proteome</keyword>
<sequence>MSLRDFGVLVLVCLVWACNNIVSKIVVAQWGVPPLFYAAVRFAIVAAVTLPWLLPAPRPTWRIVAVGLLMGAGNFALLFMGFKTASPSASAVVIQLAVPFTTILSMLLLGEKVRWKRGLGIALTLTGAVVVMWNPHGLTLSPGLWFIVASAFTGSLGAVMMKQIEGVKPLQFQAWVGATSVLPLALLSLATEPGGLGLALKAGWPFLAALLFSALIVSVLAHTAYYGLIQRHDANLVAPLTLMTPLMTIGLGVLVTHDHFDARMGLGTLLALVGVLIIALRKNQVMPLLLLTRNRSQ</sequence>
<evidence type="ECO:0000313" key="8">
    <source>
        <dbReference type="EMBL" id="MDR6534012.1"/>
    </source>
</evidence>
<feature type="transmembrane region" description="Helical" evidence="6">
    <location>
        <begin position="118"/>
        <end position="136"/>
    </location>
</feature>
<dbReference type="EMBL" id="JAVDRL010000018">
    <property type="protein sequence ID" value="MDR6534012.1"/>
    <property type="molecule type" value="Genomic_DNA"/>
</dbReference>
<proteinExistence type="inferred from homology"/>
<evidence type="ECO:0000256" key="4">
    <source>
        <dbReference type="ARBA" id="ARBA00022989"/>
    </source>
</evidence>
<feature type="transmembrane region" description="Helical" evidence="6">
    <location>
        <begin position="61"/>
        <end position="82"/>
    </location>
</feature>
<dbReference type="Proteomes" id="UP001262754">
    <property type="component" value="Unassembled WGS sequence"/>
</dbReference>
<dbReference type="InterPro" id="IPR050638">
    <property type="entry name" value="AA-Vitamin_Transporters"/>
</dbReference>
<gene>
    <name evidence="8" type="ORF">J2800_004782</name>
</gene>
<comment type="similarity">
    <text evidence="2">Belongs to the EamA transporter family.</text>
</comment>
<dbReference type="SUPFAM" id="SSF103481">
    <property type="entry name" value="Multidrug resistance efflux transporter EmrE"/>
    <property type="match status" value="2"/>
</dbReference>
<dbReference type="RefSeq" id="WP_163229408.1">
    <property type="nucleotide sequence ID" value="NZ_BMLD01000019.1"/>
</dbReference>
<feature type="transmembrane region" description="Helical" evidence="6">
    <location>
        <begin position="236"/>
        <end position="256"/>
    </location>
</feature>
<evidence type="ECO:0000313" key="9">
    <source>
        <dbReference type="Proteomes" id="UP001262754"/>
    </source>
</evidence>
<feature type="transmembrane region" description="Helical" evidence="6">
    <location>
        <begin position="202"/>
        <end position="224"/>
    </location>
</feature>
<evidence type="ECO:0000259" key="7">
    <source>
        <dbReference type="Pfam" id="PF00892"/>
    </source>
</evidence>
<keyword evidence="5 6" id="KW-0472">Membrane</keyword>
<keyword evidence="4 6" id="KW-1133">Transmembrane helix</keyword>
<feature type="transmembrane region" description="Helical" evidence="6">
    <location>
        <begin position="262"/>
        <end position="280"/>
    </location>
</feature>